<dbReference type="CDD" id="cd11386">
    <property type="entry name" value="MCP_signal"/>
    <property type="match status" value="1"/>
</dbReference>
<evidence type="ECO:0000259" key="8">
    <source>
        <dbReference type="PROSITE" id="PS50111"/>
    </source>
</evidence>
<keyword evidence="7" id="KW-1133">Transmembrane helix</keyword>
<evidence type="ECO:0000259" key="9">
    <source>
        <dbReference type="PROSITE" id="PS50885"/>
    </source>
</evidence>
<dbReference type="EMBL" id="CP018889">
    <property type="protein sequence ID" value="AUI67757.1"/>
    <property type="molecule type" value="Genomic_DNA"/>
</dbReference>
<dbReference type="Pfam" id="PF12729">
    <property type="entry name" value="4HB_MCP_1"/>
    <property type="match status" value="1"/>
</dbReference>
<evidence type="ECO:0000256" key="4">
    <source>
        <dbReference type="ARBA" id="ARBA00029447"/>
    </source>
</evidence>
<dbReference type="GO" id="GO:0005886">
    <property type="term" value="C:plasma membrane"/>
    <property type="evidence" value="ECO:0007669"/>
    <property type="project" value="TreeGrafter"/>
</dbReference>
<feature type="domain" description="HAMP" evidence="9">
    <location>
        <begin position="210"/>
        <end position="262"/>
    </location>
</feature>
<comment type="subcellular location">
    <subcellularLocation>
        <location evidence="1">Membrane</location>
    </subcellularLocation>
</comment>
<dbReference type="InterPro" id="IPR000014">
    <property type="entry name" value="PAS"/>
</dbReference>
<dbReference type="Pfam" id="PF13188">
    <property type="entry name" value="PAS_8"/>
    <property type="match status" value="1"/>
</dbReference>
<dbReference type="GO" id="GO:0006935">
    <property type="term" value="P:chemotaxis"/>
    <property type="evidence" value="ECO:0007669"/>
    <property type="project" value="UniProtKB-KW"/>
</dbReference>
<evidence type="ECO:0000256" key="2">
    <source>
        <dbReference type="ARBA" id="ARBA00022481"/>
    </source>
</evidence>
<evidence type="ECO:0000256" key="3">
    <source>
        <dbReference type="ARBA" id="ARBA00023224"/>
    </source>
</evidence>
<proteinExistence type="inferred from homology"/>
<evidence type="ECO:0000256" key="6">
    <source>
        <dbReference type="SAM" id="MobiDB-lite"/>
    </source>
</evidence>
<evidence type="ECO:0000256" key="5">
    <source>
        <dbReference type="PROSITE-ProRule" id="PRU00284"/>
    </source>
</evidence>
<dbReference type="PROSITE" id="PS50885">
    <property type="entry name" value="HAMP"/>
    <property type="match status" value="1"/>
</dbReference>
<dbReference type="SMART" id="SM00304">
    <property type="entry name" value="HAMP"/>
    <property type="match status" value="1"/>
</dbReference>
<feature type="region of interest" description="Disordered" evidence="6">
    <location>
        <begin position="776"/>
        <end position="807"/>
    </location>
</feature>
<gene>
    <name evidence="10" type="ORF">BLE401_02955</name>
</gene>
<dbReference type="SUPFAM" id="SSF58104">
    <property type="entry name" value="Methyl-accepting chemotaxis protein (MCP) signaling domain"/>
    <property type="match status" value="1"/>
</dbReference>
<dbReference type="Pfam" id="PF18947">
    <property type="entry name" value="HAMP_2"/>
    <property type="match status" value="1"/>
</dbReference>
<dbReference type="SMART" id="SM00283">
    <property type="entry name" value="MA"/>
    <property type="match status" value="1"/>
</dbReference>
<accession>A0A2N9YBA7</accession>
<name>A0A2N9YBA7_9GAMM</name>
<dbReference type="PANTHER" id="PTHR43531">
    <property type="entry name" value="PROTEIN ICFG"/>
    <property type="match status" value="1"/>
</dbReference>
<keyword evidence="3 5" id="KW-0807">Transducer</keyword>
<dbReference type="Pfam" id="PF00015">
    <property type="entry name" value="MCPsignal"/>
    <property type="match status" value="1"/>
</dbReference>
<feature type="compositionally biased region" description="Polar residues" evidence="6">
    <location>
        <begin position="776"/>
        <end position="794"/>
    </location>
</feature>
<feature type="domain" description="Methyl-accepting transducer" evidence="8">
    <location>
        <begin position="489"/>
        <end position="718"/>
    </location>
</feature>
<dbReference type="PANTHER" id="PTHR43531:SF14">
    <property type="entry name" value="METHYL-ACCEPTING CHEMOTAXIS PROTEIN I-RELATED"/>
    <property type="match status" value="1"/>
</dbReference>
<dbReference type="Gene3D" id="6.10.340.10">
    <property type="match status" value="1"/>
</dbReference>
<organism evidence="10 11">
    <name type="scientific">Beggiatoa leptomitoformis</name>
    <dbReference type="NCBI Taxonomy" id="288004"/>
    <lineage>
        <taxon>Bacteria</taxon>
        <taxon>Pseudomonadati</taxon>
        <taxon>Pseudomonadota</taxon>
        <taxon>Gammaproteobacteria</taxon>
        <taxon>Thiotrichales</taxon>
        <taxon>Thiotrichaceae</taxon>
        <taxon>Beggiatoa</taxon>
    </lineage>
</organism>
<dbReference type="AlphaFoldDB" id="A0A2N9YBA7"/>
<dbReference type="OrthoDB" id="6433966at2"/>
<keyword evidence="7" id="KW-0812">Transmembrane</keyword>
<evidence type="ECO:0000313" key="11">
    <source>
        <dbReference type="Proteomes" id="UP000234271"/>
    </source>
</evidence>
<protein>
    <submittedName>
        <fullName evidence="10">HAMP domain-containing protein</fullName>
    </submittedName>
</protein>
<dbReference type="Pfam" id="PF00672">
    <property type="entry name" value="HAMP"/>
    <property type="match status" value="1"/>
</dbReference>
<dbReference type="Gene3D" id="1.10.287.950">
    <property type="entry name" value="Methyl-accepting chemotaxis protein"/>
    <property type="match status" value="1"/>
</dbReference>
<dbReference type="InterPro" id="IPR024478">
    <property type="entry name" value="HlyB_4HB_MCP"/>
</dbReference>
<evidence type="ECO:0000313" key="10">
    <source>
        <dbReference type="EMBL" id="AUI67757.1"/>
    </source>
</evidence>
<reference evidence="11" key="1">
    <citation type="submission" date="2016-12" db="EMBL/GenBank/DDBJ databases">
        <title>Complete Genome Sequence of Beggiatoa leptomitiformis D-401.</title>
        <authorList>
            <person name="Fomenkov A."/>
            <person name="Vincze T."/>
            <person name="Grabovich M."/>
            <person name="Anton B.P."/>
            <person name="Dubinina G."/>
            <person name="Orlova M."/>
            <person name="Belousova E."/>
            <person name="Roberts R.J."/>
        </authorList>
    </citation>
    <scope>NUCLEOTIDE SEQUENCE [LARGE SCALE GENOMIC DNA]</scope>
    <source>
        <strain evidence="11">D-401</strain>
    </source>
</reference>
<keyword evidence="11" id="KW-1185">Reference proteome</keyword>
<keyword evidence="7" id="KW-0472">Membrane</keyword>
<dbReference type="RefSeq" id="WP_062148865.1">
    <property type="nucleotide sequence ID" value="NZ_CP012373.2"/>
</dbReference>
<dbReference type="FunFam" id="1.10.287.950:FF:000001">
    <property type="entry name" value="Methyl-accepting chemotaxis sensory transducer"/>
    <property type="match status" value="1"/>
</dbReference>
<evidence type="ECO:0000256" key="7">
    <source>
        <dbReference type="SAM" id="Phobius"/>
    </source>
</evidence>
<dbReference type="PROSITE" id="PS50111">
    <property type="entry name" value="CHEMOTAXIS_TRANSDUC_2"/>
    <property type="match status" value="1"/>
</dbReference>
<feature type="transmembrane region" description="Helical" evidence="7">
    <location>
        <begin position="183"/>
        <end position="207"/>
    </location>
</feature>
<dbReference type="GO" id="GO:0004888">
    <property type="term" value="F:transmembrane signaling receptor activity"/>
    <property type="evidence" value="ECO:0007669"/>
    <property type="project" value="TreeGrafter"/>
</dbReference>
<dbReference type="Gene3D" id="3.30.450.20">
    <property type="entry name" value="PAS domain"/>
    <property type="match status" value="1"/>
</dbReference>
<dbReference type="GO" id="GO:0007165">
    <property type="term" value="P:signal transduction"/>
    <property type="evidence" value="ECO:0007669"/>
    <property type="project" value="UniProtKB-KW"/>
</dbReference>
<keyword evidence="2" id="KW-0488">Methylation</keyword>
<comment type="similarity">
    <text evidence="4">Belongs to the methyl-accepting chemotaxis (MCP) protein family.</text>
</comment>
<dbReference type="InterPro" id="IPR004089">
    <property type="entry name" value="MCPsignal_dom"/>
</dbReference>
<dbReference type="InterPro" id="IPR003660">
    <property type="entry name" value="HAMP_dom"/>
</dbReference>
<feature type="transmembrane region" description="Helical" evidence="7">
    <location>
        <begin position="12"/>
        <end position="30"/>
    </location>
</feature>
<dbReference type="Proteomes" id="UP000234271">
    <property type="component" value="Chromosome"/>
</dbReference>
<dbReference type="SUPFAM" id="SSF158472">
    <property type="entry name" value="HAMP domain-like"/>
    <property type="match status" value="1"/>
</dbReference>
<sequence length="807" mass="90085">MKSISIGKKFIILAIFSIIAIISIGLYGLYNIRATFAWVGNVYNTAQDIQHIAFEMGEPLNKVHQLSLLIVTVPHQKMQLDLYEQQKKLIKQIDDTIKVWHDHVMTAKEQNRVTQVEQAWQQYKKLSSYTTETLLEGYREAAFMNASGAERQQFDVLLDVFHQWVTEYTKTAQQIQENANATYYSTLTVSLVALVVLVLLVAVFNFYTAKLIIRPLNKAVAIANAVANGNLNNEIIVLNHDESGQLLQALERMQTQLRGKIAEEKRITEEALRINQALDSVTTSVLIADNNYKIIYMNNALKTLFQQEAEKLRRELPLFDPDKLLYEPVDILHKNPQAHRNLLKNLKATEKAKLDLDSLVIEYMLTPVINGNGERLGFVKEFNNRTQEFATEQEINQVIHTASQGNFTQRIRLTDKAGFFKTVSESLNQIMDLNQQVIKDTMRMFAALAKGDLTQTINTLYVGEFAQLKMDANATVCKLTEVMGLIQKSANMVDSVAESLLQGNTSLSQRTEEQAAALEETAASIEEMTSIVQQNAENARQANELAMNARKDAQEGGDVVNATIAAMVNINTSSKRVTDIIGVINDIAFQTNLLALNAAVEAARAGEQGRGFAVVAAEVRNLAQRSAEAAKEIKTLIEDSVNKVNEGSVLVNQSGATLQRIFLAVKKVSDIIAEITAASQEQAAGIHQVNKAISQMDEMTQQNSNMVSQAKEASEIMREQASQLMKHTAFFRLSTTELPSPTHNTTVEQVTKPVKKINTPSVKQVHYQHLENLHAQQNAKKASKLASSTYSSPTRAKVKKEDDWEDF</sequence>
<evidence type="ECO:0000256" key="1">
    <source>
        <dbReference type="ARBA" id="ARBA00004370"/>
    </source>
</evidence>
<dbReference type="InterPro" id="IPR051310">
    <property type="entry name" value="MCP_chemotaxis"/>
</dbReference>